<dbReference type="Gene3D" id="3.40.50.720">
    <property type="entry name" value="NAD(P)-binding Rossmann-like Domain"/>
    <property type="match status" value="1"/>
</dbReference>
<dbReference type="InterPro" id="IPR036291">
    <property type="entry name" value="NAD(P)-bd_dom_sf"/>
</dbReference>
<dbReference type="GO" id="GO:0008270">
    <property type="term" value="F:zinc ion binding"/>
    <property type="evidence" value="ECO:0007669"/>
    <property type="project" value="InterPro"/>
</dbReference>
<keyword evidence="5" id="KW-1185">Reference proteome</keyword>
<accession>A0A8U0HT48</accession>
<gene>
    <name evidence="4" type="ORF">M0R89_15755</name>
</gene>
<dbReference type="CDD" id="cd08241">
    <property type="entry name" value="QOR1"/>
    <property type="match status" value="1"/>
</dbReference>
<dbReference type="SUPFAM" id="SSF50129">
    <property type="entry name" value="GroES-like"/>
    <property type="match status" value="1"/>
</dbReference>
<evidence type="ECO:0000256" key="2">
    <source>
        <dbReference type="ARBA" id="ARBA00023002"/>
    </source>
</evidence>
<dbReference type="InterPro" id="IPR013154">
    <property type="entry name" value="ADH-like_N"/>
</dbReference>
<evidence type="ECO:0000256" key="1">
    <source>
        <dbReference type="ARBA" id="ARBA00022857"/>
    </source>
</evidence>
<dbReference type="PANTHER" id="PTHR48106:SF13">
    <property type="entry name" value="QUINONE OXIDOREDUCTASE-RELATED"/>
    <property type="match status" value="1"/>
</dbReference>
<dbReference type="Pfam" id="PF00107">
    <property type="entry name" value="ADH_zinc_N"/>
    <property type="match status" value="1"/>
</dbReference>
<dbReference type="InterPro" id="IPR011032">
    <property type="entry name" value="GroES-like_sf"/>
</dbReference>
<dbReference type="GO" id="GO:0016616">
    <property type="term" value="F:oxidoreductase activity, acting on the CH-OH group of donors, NAD or NADP as acceptor"/>
    <property type="evidence" value="ECO:0007669"/>
    <property type="project" value="UniProtKB-ARBA"/>
</dbReference>
<feature type="domain" description="Enoyl reductase (ER)" evidence="3">
    <location>
        <begin position="10"/>
        <end position="337"/>
    </location>
</feature>
<organism evidence="4 5">
    <name type="scientific">Halorussus limi</name>
    <dbReference type="NCBI Taxonomy" id="2938695"/>
    <lineage>
        <taxon>Archaea</taxon>
        <taxon>Methanobacteriati</taxon>
        <taxon>Methanobacteriota</taxon>
        <taxon>Stenosarchaea group</taxon>
        <taxon>Halobacteria</taxon>
        <taxon>Halobacteriales</taxon>
        <taxon>Haladaptataceae</taxon>
        <taxon>Halorussus</taxon>
    </lineage>
</organism>
<dbReference type="RefSeq" id="WP_248650031.1">
    <property type="nucleotide sequence ID" value="NZ_CP096659.1"/>
</dbReference>
<dbReference type="GO" id="GO:0005829">
    <property type="term" value="C:cytosol"/>
    <property type="evidence" value="ECO:0007669"/>
    <property type="project" value="TreeGrafter"/>
</dbReference>
<name>A0A8U0HT48_9EURY</name>
<dbReference type="Proteomes" id="UP000830729">
    <property type="component" value="Chromosome"/>
</dbReference>
<evidence type="ECO:0000313" key="5">
    <source>
        <dbReference type="Proteomes" id="UP000830729"/>
    </source>
</evidence>
<dbReference type="GO" id="GO:0044281">
    <property type="term" value="P:small molecule metabolic process"/>
    <property type="evidence" value="ECO:0007669"/>
    <property type="project" value="UniProtKB-ARBA"/>
</dbReference>
<sequence>MQRVEVTEFGDSDALAVTDAEKPEPGEGEVRIAVEAAGINFADIMQRRGHYVGGPEPTYVPGMEAAGTVDAVGEGVSASEASGGSSDASDGVGYEEGDRVVAMTGRGGYAEYVLADADSLFEVPEAMSFDEAAGFPVQFMTAHAVLHEWGELEEGERVLVHAAAGGVGTAAVQLASAAGAEVFGTASTDEKLELAERLGCDHPINYEEEDFREVVDEVTDGEGVDLVLDGVGGETFARSLDALSHFGRVVAYGAASGEPGEVDTTRLLFENKSVVGFHLGNATQRDPQRILLSVPELQQMLAAGELEVVVGERFPLEDAAAAHEAIENRETTGKVVLNP</sequence>
<dbReference type="InterPro" id="IPR014189">
    <property type="entry name" value="Quinone_OxRdtase_PIG3"/>
</dbReference>
<dbReference type="InterPro" id="IPR020843">
    <property type="entry name" value="ER"/>
</dbReference>
<proteinExistence type="predicted"/>
<keyword evidence="2" id="KW-0560">Oxidoreductase</keyword>
<evidence type="ECO:0000313" key="4">
    <source>
        <dbReference type="EMBL" id="UPV73981.1"/>
    </source>
</evidence>
<dbReference type="KEGG" id="halx:M0R89_15755"/>
<dbReference type="GO" id="GO:0035925">
    <property type="term" value="F:mRNA 3'-UTR AU-rich region binding"/>
    <property type="evidence" value="ECO:0007669"/>
    <property type="project" value="TreeGrafter"/>
</dbReference>
<evidence type="ECO:0000259" key="3">
    <source>
        <dbReference type="SMART" id="SM00829"/>
    </source>
</evidence>
<dbReference type="SUPFAM" id="SSF51735">
    <property type="entry name" value="NAD(P)-binding Rossmann-fold domains"/>
    <property type="match status" value="1"/>
</dbReference>
<dbReference type="Pfam" id="PF08240">
    <property type="entry name" value="ADH_N"/>
    <property type="match status" value="1"/>
</dbReference>
<dbReference type="GeneID" id="72186684"/>
<dbReference type="SMART" id="SM00829">
    <property type="entry name" value="PKS_ER"/>
    <property type="match status" value="1"/>
</dbReference>
<dbReference type="GO" id="GO:0003960">
    <property type="term" value="F:quinone reductase (NADPH) activity"/>
    <property type="evidence" value="ECO:0007669"/>
    <property type="project" value="TreeGrafter"/>
</dbReference>
<protein>
    <submittedName>
        <fullName evidence="4">NADPH:quinone oxidoreductase family protein</fullName>
    </submittedName>
</protein>
<dbReference type="AlphaFoldDB" id="A0A8U0HT48"/>
<dbReference type="EMBL" id="CP096659">
    <property type="protein sequence ID" value="UPV73981.1"/>
    <property type="molecule type" value="Genomic_DNA"/>
</dbReference>
<dbReference type="Gene3D" id="3.90.180.10">
    <property type="entry name" value="Medium-chain alcohol dehydrogenases, catalytic domain"/>
    <property type="match status" value="1"/>
</dbReference>
<dbReference type="NCBIfam" id="TIGR02824">
    <property type="entry name" value="quinone_pig3"/>
    <property type="match status" value="1"/>
</dbReference>
<dbReference type="PANTHER" id="PTHR48106">
    <property type="entry name" value="QUINONE OXIDOREDUCTASE PIG3-RELATED"/>
    <property type="match status" value="1"/>
</dbReference>
<keyword evidence="1" id="KW-0521">NADP</keyword>
<dbReference type="InterPro" id="IPR013149">
    <property type="entry name" value="ADH-like_C"/>
</dbReference>
<dbReference type="PROSITE" id="PS01162">
    <property type="entry name" value="QOR_ZETA_CRYSTAL"/>
    <property type="match status" value="1"/>
</dbReference>
<reference evidence="4 5" key="1">
    <citation type="submission" date="2022-04" db="EMBL/GenBank/DDBJ databases">
        <title>Diverse halophilic archaea isolated from saline environments.</title>
        <authorList>
            <person name="Cui H.-L."/>
        </authorList>
    </citation>
    <scope>NUCLEOTIDE SEQUENCE [LARGE SCALE GENOMIC DNA]</scope>
    <source>
        <strain evidence="4 5">XZYJT49</strain>
    </source>
</reference>
<dbReference type="GO" id="GO:0070402">
    <property type="term" value="F:NADPH binding"/>
    <property type="evidence" value="ECO:0007669"/>
    <property type="project" value="TreeGrafter"/>
</dbReference>
<dbReference type="InterPro" id="IPR002364">
    <property type="entry name" value="Quin_OxRdtase/zeta-crystal_CS"/>
</dbReference>